<reference evidence="1 2" key="1">
    <citation type="submission" date="2016-10" db="EMBL/GenBank/DDBJ databases">
        <authorList>
            <person name="de Groot N.N."/>
        </authorList>
    </citation>
    <scope>NUCLEOTIDE SEQUENCE [LARGE SCALE GENOMIC DNA]</scope>
    <source>
        <strain evidence="1 2">DSM 19073</strain>
    </source>
</reference>
<dbReference type="RefSeq" id="WP_092782432.1">
    <property type="nucleotide sequence ID" value="NZ_FORA01000004.1"/>
</dbReference>
<dbReference type="EMBL" id="FORA01000004">
    <property type="protein sequence ID" value="SFJ51499.1"/>
    <property type="molecule type" value="Genomic_DNA"/>
</dbReference>
<evidence type="ECO:0000313" key="2">
    <source>
        <dbReference type="Proteomes" id="UP000199110"/>
    </source>
</evidence>
<evidence type="ECO:0000313" key="1">
    <source>
        <dbReference type="EMBL" id="SFJ51499.1"/>
    </source>
</evidence>
<keyword evidence="2" id="KW-1185">Reference proteome</keyword>
<protein>
    <submittedName>
        <fullName evidence="1">Uncharacterized protein</fullName>
    </submittedName>
</protein>
<dbReference type="Proteomes" id="UP000199110">
    <property type="component" value="Unassembled WGS sequence"/>
</dbReference>
<name>A0A1I3S1P3_9RHOB</name>
<accession>A0A1I3S1P3</accession>
<sequence>MAFAWDAVFDPEPVAWGLRGDRPVWQRMAAALEGHPVPTDVADRYQLLRGVFLAVTDTALPCPVDPTRMRLTAVIDEGPGMSAGWVSLRWWMETGMPLLAERAGCFDTHAE</sequence>
<dbReference type="AlphaFoldDB" id="A0A1I3S1P3"/>
<organism evidence="1 2">
    <name type="scientific">Jannaschia pohangensis</name>
    <dbReference type="NCBI Taxonomy" id="390807"/>
    <lineage>
        <taxon>Bacteria</taxon>
        <taxon>Pseudomonadati</taxon>
        <taxon>Pseudomonadota</taxon>
        <taxon>Alphaproteobacteria</taxon>
        <taxon>Rhodobacterales</taxon>
        <taxon>Roseobacteraceae</taxon>
        <taxon>Jannaschia</taxon>
    </lineage>
</organism>
<dbReference type="OrthoDB" id="9806181at2"/>
<gene>
    <name evidence="1" type="ORF">SAMN04488095_2948</name>
</gene>
<proteinExistence type="predicted"/>
<dbReference type="STRING" id="390807.SAMN04488095_2948"/>